<dbReference type="CDD" id="cd16936">
    <property type="entry name" value="HATPase_RsbW-like"/>
    <property type="match status" value="1"/>
</dbReference>
<dbReference type="EMBL" id="SCFR01000005">
    <property type="protein sequence ID" value="TFF67000.1"/>
    <property type="molecule type" value="Genomic_DNA"/>
</dbReference>
<dbReference type="PANTHER" id="PTHR35526">
    <property type="entry name" value="ANTI-SIGMA-F FACTOR RSBW-RELATED"/>
    <property type="match status" value="1"/>
</dbReference>
<evidence type="ECO:0000256" key="1">
    <source>
        <dbReference type="ARBA" id="ARBA00022527"/>
    </source>
</evidence>
<keyword evidence="1" id="KW-0808">Transferase</keyword>
<keyword evidence="1" id="KW-0418">Kinase</keyword>
<organism evidence="3 4">
    <name type="scientific">Helcococcus ovis</name>
    <dbReference type="NCBI Taxonomy" id="72026"/>
    <lineage>
        <taxon>Bacteria</taxon>
        <taxon>Bacillati</taxon>
        <taxon>Bacillota</taxon>
        <taxon>Tissierellia</taxon>
        <taxon>Tissierellales</taxon>
        <taxon>Peptoniphilaceae</taxon>
        <taxon>Helcococcus</taxon>
    </lineage>
</organism>
<dbReference type="InterPro" id="IPR003594">
    <property type="entry name" value="HATPase_dom"/>
</dbReference>
<dbReference type="AlphaFoldDB" id="A0A4R9C286"/>
<dbReference type="Pfam" id="PF13581">
    <property type="entry name" value="HATPase_c_2"/>
    <property type="match status" value="1"/>
</dbReference>
<evidence type="ECO:0000313" key="3">
    <source>
        <dbReference type="EMBL" id="TFF67000.1"/>
    </source>
</evidence>
<keyword evidence="1" id="KW-0723">Serine/threonine-protein kinase</keyword>
<dbReference type="PANTHER" id="PTHR35526:SF3">
    <property type="entry name" value="ANTI-SIGMA-F FACTOR RSBW"/>
    <property type="match status" value="1"/>
</dbReference>
<name>A0A4R9C286_9FIRM</name>
<dbReference type="GO" id="GO:0004674">
    <property type="term" value="F:protein serine/threonine kinase activity"/>
    <property type="evidence" value="ECO:0007669"/>
    <property type="project" value="UniProtKB-KW"/>
</dbReference>
<dbReference type="OrthoDB" id="9767435at2"/>
<gene>
    <name evidence="3" type="ORF">EQF91_02415</name>
</gene>
<keyword evidence="3" id="KW-0067">ATP-binding</keyword>
<accession>A0A4R9C286</accession>
<keyword evidence="3" id="KW-0547">Nucleotide-binding</keyword>
<comment type="caution">
    <text evidence="3">The sequence shown here is derived from an EMBL/GenBank/DDBJ whole genome shotgun (WGS) entry which is preliminary data.</text>
</comment>
<feature type="domain" description="Histidine kinase/HSP90-like ATPase" evidence="2">
    <location>
        <begin position="36"/>
        <end position="123"/>
    </location>
</feature>
<dbReference type="Gene3D" id="3.30.565.10">
    <property type="entry name" value="Histidine kinase-like ATPase, C-terminal domain"/>
    <property type="match status" value="1"/>
</dbReference>
<dbReference type="InterPro" id="IPR036890">
    <property type="entry name" value="HATPase_C_sf"/>
</dbReference>
<dbReference type="SUPFAM" id="SSF55874">
    <property type="entry name" value="ATPase domain of HSP90 chaperone/DNA topoisomerase II/histidine kinase"/>
    <property type="match status" value="1"/>
</dbReference>
<protein>
    <submittedName>
        <fullName evidence="3">ATP-binding protein</fullName>
    </submittedName>
</protein>
<dbReference type="Proteomes" id="UP000297454">
    <property type="component" value="Unassembled WGS sequence"/>
</dbReference>
<evidence type="ECO:0000313" key="4">
    <source>
        <dbReference type="Proteomes" id="UP000297454"/>
    </source>
</evidence>
<reference evidence="3 4" key="1">
    <citation type="submission" date="2019-01" db="EMBL/GenBank/DDBJ databases">
        <title>Draft Genome Sequences of Helcococcus ovis Strains Isolated from the Uterus and Vagina of Dairy Cows with Metritis.</title>
        <authorList>
            <person name="Cunha F."/>
            <person name="Jeon S.J."/>
            <person name="Kutzer P."/>
            <person name="Galvao K.N."/>
        </authorList>
    </citation>
    <scope>NUCLEOTIDE SEQUENCE [LARGE SCALE GENOMIC DNA]</scope>
    <source>
        <strain evidence="3 4">KG-37</strain>
    </source>
</reference>
<evidence type="ECO:0000259" key="2">
    <source>
        <dbReference type="Pfam" id="PF13581"/>
    </source>
</evidence>
<dbReference type="InterPro" id="IPR050267">
    <property type="entry name" value="Anti-sigma-factor_SerPK"/>
</dbReference>
<proteinExistence type="predicted"/>
<sequence>MYKGGQMEYFFYKEFCGGIKNINKLVDKILKDVTPILNEDLLFDIRLILNELLINCHEHGNKYDEKKCIELEFMINDKTIYFSVRDEGKGITDRKTYENSECKCHGRGLILVESLVDDIKFEKNKVKCFIKL</sequence>
<keyword evidence="4" id="KW-1185">Reference proteome</keyword>
<dbReference type="GO" id="GO:0005524">
    <property type="term" value="F:ATP binding"/>
    <property type="evidence" value="ECO:0007669"/>
    <property type="project" value="UniProtKB-KW"/>
</dbReference>